<dbReference type="EMBL" id="CP001700">
    <property type="protein sequence ID" value="ACU74786.1"/>
    <property type="molecule type" value="Genomic_DNA"/>
</dbReference>
<dbReference type="PANTHER" id="PTHR32322:SF9">
    <property type="entry name" value="AMINO-ACID METABOLITE EFFLUX PUMP-RELATED"/>
    <property type="match status" value="1"/>
</dbReference>
<keyword evidence="4 6" id="KW-1133">Transmembrane helix</keyword>
<keyword evidence="3 6" id="KW-0812">Transmembrane</keyword>
<dbReference type="Proteomes" id="UP000000851">
    <property type="component" value="Chromosome"/>
</dbReference>
<dbReference type="eggNOG" id="COG0697">
    <property type="taxonomic scope" value="Bacteria"/>
</dbReference>
<evidence type="ECO:0000313" key="8">
    <source>
        <dbReference type="EMBL" id="ACU74786.1"/>
    </source>
</evidence>
<evidence type="ECO:0000256" key="1">
    <source>
        <dbReference type="ARBA" id="ARBA00004141"/>
    </source>
</evidence>
<keyword evidence="5 6" id="KW-0472">Membrane</keyword>
<sequence>MSKRGWLLFAAMSVIWGIPYLLIKVALEGMPAPFIVFARTAIGAAVLLPVAWKRGMVAPALKHWRYIAAFAALEIAGPWLLLGDAEQHMTSSLAGLLIAAVPFFVALLMWRLGDRSAVSGTRLAGLFIGMAGVVAIVGLNIGQVQVLRMLEVIAVAVGYAIAPIIADRKLVGVPTLATITLSLTGVALLYVPIAAFSHPTHMPKANALGAVVGLGLVCTAAAFLLFFALIGEVGPAKSSMITFVNPAVAVSGGVLFLGETIKAGVIVGAPLVMIGLVLSTLRRGDEAAPASSSASTPEAASTPVAPAGAVAATIASEDCGPEAAIA</sequence>
<evidence type="ECO:0000256" key="2">
    <source>
        <dbReference type="ARBA" id="ARBA00007362"/>
    </source>
</evidence>
<feature type="transmembrane region" description="Helical" evidence="6">
    <location>
        <begin position="173"/>
        <end position="195"/>
    </location>
</feature>
<comment type="similarity">
    <text evidence="2">Belongs to the EamA transporter family.</text>
</comment>
<protein>
    <recommendedName>
        <fullName evidence="7">EamA domain-containing protein</fullName>
    </recommendedName>
</protein>
<comment type="subcellular location">
    <subcellularLocation>
        <location evidence="1">Membrane</location>
        <topology evidence="1">Multi-pass membrane protein</topology>
    </subcellularLocation>
</comment>
<dbReference type="InterPro" id="IPR050638">
    <property type="entry name" value="AA-Vitamin_Transporters"/>
</dbReference>
<keyword evidence="9" id="KW-1185">Reference proteome</keyword>
<feature type="transmembrane region" description="Helical" evidence="6">
    <location>
        <begin position="263"/>
        <end position="281"/>
    </location>
</feature>
<evidence type="ECO:0000256" key="5">
    <source>
        <dbReference type="ARBA" id="ARBA00023136"/>
    </source>
</evidence>
<dbReference type="OrthoDB" id="4630069at2"/>
<feature type="transmembrane region" description="Helical" evidence="6">
    <location>
        <begin position="93"/>
        <end position="111"/>
    </location>
</feature>
<evidence type="ECO:0000256" key="4">
    <source>
        <dbReference type="ARBA" id="ARBA00022989"/>
    </source>
</evidence>
<dbReference type="KEGG" id="cai:Caci_5928"/>
<dbReference type="GO" id="GO:0016020">
    <property type="term" value="C:membrane"/>
    <property type="evidence" value="ECO:0007669"/>
    <property type="project" value="UniProtKB-SubCell"/>
</dbReference>
<dbReference type="HOGENOM" id="CLU_033863_5_2_11"/>
<dbReference type="Pfam" id="PF00892">
    <property type="entry name" value="EamA"/>
    <property type="match status" value="2"/>
</dbReference>
<dbReference type="InterPro" id="IPR037185">
    <property type="entry name" value="EmrE-like"/>
</dbReference>
<gene>
    <name evidence="8" type="ordered locus">Caci_5928</name>
</gene>
<evidence type="ECO:0000256" key="6">
    <source>
        <dbReference type="SAM" id="Phobius"/>
    </source>
</evidence>
<feature type="domain" description="EamA" evidence="7">
    <location>
        <begin position="4"/>
        <end position="137"/>
    </location>
</feature>
<feature type="transmembrane region" description="Helical" evidence="6">
    <location>
        <begin position="147"/>
        <end position="166"/>
    </location>
</feature>
<dbReference type="SUPFAM" id="SSF103481">
    <property type="entry name" value="Multidrug resistance efflux transporter EmrE"/>
    <property type="match status" value="2"/>
</dbReference>
<reference evidence="8 9" key="1">
    <citation type="journal article" date="2009" name="Stand. Genomic Sci.">
        <title>Complete genome sequence of Catenulispora acidiphila type strain (ID 139908).</title>
        <authorList>
            <person name="Copeland A."/>
            <person name="Lapidus A."/>
            <person name="Glavina Del Rio T."/>
            <person name="Nolan M."/>
            <person name="Lucas S."/>
            <person name="Chen F."/>
            <person name="Tice H."/>
            <person name="Cheng J.F."/>
            <person name="Bruce D."/>
            <person name="Goodwin L."/>
            <person name="Pitluck S."/>
            <person name="Mikhailova N."/>
            <person name="Pati A."/>
            <person name="Ivanova N."/>
            <person name="Mavromatis K."/>
            <person name="Chen A."/>
            <person name="Palaniappan K."/>
            <person name="Chain P."/>
            <person name="Land M."/>
            <person name="Hauser L."/>
            <person name="Chang Y.J."/>
            <person name="Jeffries C.D."/>
            <person name="Chertkov O."/>
            <person name="Brettin T."/>
            <person name="Detter J.C."/>
            <person name="Han C."/>
            <person name="Ali Z."/>
            <person name="Tindall B.J."/>
            <person name="Goker M."/>
            <person name="Bristow J."/>
            <person name="Eisen J.A."/>
            <person name="Markowitz V."/>
            <person name="Hugenholtz P."/>
            <person name="Kyrpides N.C."/>
            <person name="Klenk H.P."/>
        </authorList>
    </citation>
    <scope>NUCLEOTIDE SEQUENCE [LARGE SCALE GENOMIC DNA]</scope>
    <source>
        <strain evidence="9">DSM 44928 / JCM 14897 / NBRC 102108 / NRRL B-24433 / ID139908</strain>
    </source>
</reference>
<organism evidence="8 9">
    <name type="scientific">Catenulispora acidiphila (strain DSM 44928 / JCM 14897 / NBRC 102108 / NRRL B-24433 / ID139908)</name>
    <dbReference type="NCBI Taxonomy" id="479433"/>
    <lineage>
        <taxon>Bacteria</taxon>
        <taxon>Bacillati</taxon>
        <taxon>Actinomycetota</taxon>
        <taxon>Actinomycetes</taxon>
        <taxon>Catenulisporales</taxon>
        <taxon>Catenulisporaceae</taxon>
        <taxon>Catenulispora</taxon>
    </lineage>
</organism>
<dbReference type="RefSeq" id="WP_015794515.1">
    <property type="nucleotide sequence ID" value="NC_013131.1"/>
</dbReference>
<dbReference type="InParanoid" id="C7QF28"/>
<accession>C7QF28</accession>
<feature type="transmembrane region" description="Helical" evidence="6">
    <location>
        <begin position="33"/>
        <end position="52"/>
    </location>
</feature>
<name>C7QF28_CATAD</name>
<feature type="domain" description="EamA" evidence="7">
    <location>
        <begin position="152"/>
        <end position="280"/>
    </location>
</feature>
<feature type="transmembrane region" description="Helical" evidence="6">
    <location>
        <begin position="123"/>
        <end position="141"/>
    </location>
</feature>
<feature type="transmembrane region" description="Helical" evidence="6">
    <location>
        <begin position="7"/>
        <end position="27"/>
    </location>
</feature>
<feature type="transmembrane region" description="Helical" evidence="6">
    <location>
        <begin position="64"/>
        <end position="81"/>
    </location>
</feature>
<evidence type="ECO:0000256" key="3">
    <source>
        <dbReference type="ARBA" id="ARBA00022692"/>
    </source>
</evidence>
<dbReference type="AlphaFoldDB" id="C7QF28"/>
<feature type="transmembrane region" description="Helical" evidence="6">
    <location>
        <begin position="207"/>
        <end position="228"/>
    </location>
</feature>
<dbReference type="PANTHER" id="PTHR32322">
    <property type="entry name" value="INNER MEMBRANE TRANSPORTER"/>
    <property type="match status" value="1"/>
</dbReference>
<evidence type="ECO:0000313" key="9">
    <source>
        <dbReference type="Proteomes" id="UP000000851"/>
    </source>
</evidence>
<dbReference type="InterPro" id="IPR000620">
    <property type="entry name" value="EamA_dom"/>
</dbReference>
<evidence type="ECO:0000259" key="7">
    <source>
        <dbReference type="Pfam" id="PF00892"/>
    </source>
</evidence>
<proteinExistence type="inferred from homology"/>